<dbReference type="EnsemblBacteria" id="ABL69758">
    <property type="protein sequence ID" value="ABL69758"/>
    <property type="gene ID" value="Pden_1661"/>
</dbReference>
<keyword evidence="3" id="KW-1185">Reference proteome</keyword>
<gene>
    <name evidence="2" type="ordered locus">Pden_1661</name>
</gene>
<evidence type="ECO:0000259" key="1">
    <source>
        <dbReference type="Pfam" id="PF03413"/>
    </source>
</evidence>
<dbReference type="AlphaFoldDB" id="A1B2L4"/>
<dbReference type="eggNOG" id="COG3212">
    <property type="taxonomic scope" value="Bacteria"/>
</dbReference>
<evidence type="ECO:0000313" key="2">
    <source>
        <dbReference type="EMBL" id="ABL69758.1"/>
    </source>
</evidence>
<dbReference type="GeneID" id="93450053"/>
<feature type="domain" description="PepSY" evidence="1">
    <location>
        <begin position="41"/>
        <end position="97"/>
    </location>
</feature>
<dbReference type="KEGG" id="pde:Pden_1661"/>
<sequence length="104" mass="11492">MRSLAAFALFFSLSPFPTVGQDIAGPDFEYARDAVEQGRILPLAEVLARLHETQPGRVSEVELEEEDGMTIYEIELVTPDGRLIEVEIDAASGRILALDQDDED</sequence>
<name>A1B2L4_PARDP</name>
<dbReference type="Pfam" id="PF03413">
    <property type="entry name" value="PepSY"/>
    <property type="match status" value="1"/>
</dbReference>
<dbReference type="OrthoDB" id="7856745at2"/>
<dbReference type="STRING" id="318586.Pden_1661"/>
<protein>
    <submittedName>
        <fullName evidence="2">Propeptide, PepSY amd peptidase M4</fullName>
    </submittedName>
</protein>
<dbReference type="InterPro" id="IPR025711">
    <property type="entry name" value="PepSY"/>
</dbReference>
<organism evidence="2 3">
    <name type="scientific">Paracoccus denitrificans (strain Pd 1222)</name>
    <dbReference type="NCBI Taxonomy" id="318586"/>
    <lineage>
        <taxon>Bacteria</taxon>
        <taxon>Pseudomonadati</taxon>
        <taxon>Pseudomonadota</taxon>
        <taxon>Alphaproteobacteria</taxon>
        <taxon>Rhodobacterales</taxon>
        <taxon>Paracoccaceae</taxon>
        <taxon>Paracoccus</taxon>
    </lineage>
</organism>
<dbReference type="EMBL" id="CP000489">
    <property type="protein sequence ID" value="ABL69758.1"/>
    <property type="molecule type" value="Genomic_DNA"/>
</dbReference>
<evidence type="ECO:0000313" key="3">
    <source>
        <dbReference type="Proteomes" id="UP000000361"/>
    </source>
</evidence>
<dbReference type="HOGENOM" id="CLU_143489_2_1_5"/>
<accession>A1B2L4</accession>
<proteinExistence type="predicted"/>
<dbReference type="Gene3D" id="3.10.450.40">
    <property type="match status" value="1"/>
</dbReference>
<dbReference type="RefSeq" id="WP_011747956.1">
    <property type="nucleotide sequence ID" value="NC_008686.1"/>
</dbReference>
<dbReference type="Proteomes" id="UP000000361">
    <property type="component" value="Chromosome 1"/>
</dbReference>
<reference evidence="3" key="1">
    <citation type="submission" date="2006-12" db="EMBL/GenBank/DDBJ databases">
        <title>Complete sequence of chromosome 1 of Paracoccus denitrificans PD1222.</title>
        <authorList>
            <person name="Copeland A."/>
            <person name="Lucas S."/>
            <person name="Lapidus A."/>
            <person name="Barry K."/>
            <person name="Detter J.C."/>
            <person name="Glavina del Rio T."/>
            <person name="Hammon N."/>
            <person name="Israni S."/>
            <person name="Dalin E."/>
            <person name="Tice H."/>
            <person name="Pitluck S."/>
            <person name="Munk A.C."/>
            <person name="Brettin T."/>
            <person name="Bruce D."/>
            <person name="Han C."/>
            <person name="Tapia R."/>
            <person name="Gilna P."/>
            <person name="Schmutz J."/>
            <person name="Larimer F."/>
            <person name="Land M."/>
            <person name="Hauser L."/>
            <person name="Kyrpides N."/>
            <person name="Lykidis A."/>
            <person name="Spiro S."/>
            <person name="Richardson D.J."/>
            <person name="Moir J.W.B."/>
            <person name="Ferguson S.J."/>
            <person name="van Spanning R.J.M."/>
            <person name="Richardson P."/>
        </authorList>
    </citation>
    <scope>NUCLEOTIDE SEQUENCE [LARGE SCALE GENOMIC DNA]</scope>
    <source>
        <strain evidence="3">Pd 1222</strain>
    </source>
</reference>